<evidence type="ECO:0000313" key="2">
    <source>
        <dbReference type="Proteomes" id="UP000290204"/>
    </source>
</evidence>
<dbReference type="EMBL" id="SDHW01000002">
    <property type="protein sequence ID" value="RXK60675.1"/>
    <property type="molecule type" value="Genomic_DNA"/>
</dbReference>
<dbReference type="Proteomes" id="UP000290204">
    <property type="component" value="Unassembled WGS sequence"/>
</dbReference>
<accession>A0A4V1M7N3</accession>
<dbReference type="AlphaFoldDB" id="A0A4V1M7N3"/>
<proteinExistence type="predicted"/>
<keyword evidence="2" id="KW-1185">Reference proteome</keyword>
<sequence length="83" mass="9690">MKFIPRLTGTYTMQTVPNRIPQRVVLYTRDVENITGRRGRTARQLLQKIRTALGKSKDEFITIKEFSLFTGIDEELIKDFLQS</sequence>
<organism evidence="1 2">
    <name type="scientific">Lacibacter luteus</name>
    <dbReference type="NCBI Taxonomy" id="2508719"/>
    <lineage>
        <taxon>Bacteria</taxon>
        <taxon>Pseudomonadati</taxon>
        <taxon>Bacteroidota</taxon>
        <taxon>Chitinophagia</taxon>
        <taxon>Chitinophagales</taxon>
        <taxon>Chitinophagaceae</taxon>
        <taxon>Lacibacter</taxon>
    </lineage>
</organism>
<dbReference type="OrthoDB" id="711499at2"/>
<evidence type="ECO:0000313" key="1">
    <source>
        <dbReference type="EMBL" id="RXK60675.1"/>
    </source>
</evidence>
<protein>
    <submittedName>
        <fullName evidence="1">Uncharacterized protein</fullName>
    </submittedName>
</protein>
<gene>
    <name evidence="1" type="ORF">ESA94_09430</name>
</gene>
<reference evidence="1 2" key="1">
    <citation type="submission" date="2019-01" db="EMBL/GenBank/DDBJ databases">
        <title>Lacibacter sp. strain TTM-7.</title>
        <authorList>
            <person name="Chen W.-M."/>
        </authorList>
    </citation>
    <scope>NUCLEOTIDE SEQUENCE [LARGE SCALE GENOMIC DNA]</scope>
    <source>
        <strain evidence="1 2">TTM-7</strain>
    </source>
</reference>
<comment type="caution">
    <text evidence="1">The sequence shown here is derived from an EMBL/GenBank/DDBJ whole genome shotgun (WGS) entry which is preliminary data.</text>
</comment>
<name>A0A4V1M7N3_9BACT</name>
<dbReference type="RefSeq" id="WP_129130636.1">
    <property type="nucleotide sequence ID" value="NZ_SDHW01000002.1"/>
</dbReference>